<dbReference type="Proteomes" id="UP001144978">
    <property type="component" value="Unassembled WGS sequence"/>
</dbReference>
<sequence>MRARSEPRFLIRLRQVSRPYQWPSSGRSVHLLHWTVRSCVMTSACDGKGKAPRAVFRSHMNLASMRRVSAARSAAFRVEALRQSRERILVHLVLVFNPCGWPVPCQNQAFGPFASPQTCAPCCADRGWVGHGQRWITGGTRVCSRREGREAPDRLSRGTISSSSQSGDNGAHDATSAPAFPGGETVRPRTPLGGFRGPRLSEGPMAIKLSFARPRSPPILSPVQPPRLAIPPTGASPVRKTIASRRVSTHHAAHRLETPLSVAAQTNEAEDPPSSRTNDLRLLVALAPSLCITPTHDISTTTP</sequence>
<dbReference type="EMBL" id="JANSHE010000679">
    <property type="protein sequence ID" value="KAJ3008105.1"/>
    <property type="molecule type" value="Genomic_DNA"/>
</dbReference>
<comment type="caution">
    <text evidence="1">The sequence shown here is derived from an EMBL/GenBank/DDBJ whole genome shotgun (WGS) entry which is preliminary data.</text>
</comment>
<evidence type="ECO:0000313" key="2">
    <source>
        <dbReference type="Proteomes" id="UP001144978"/>
    </source>
</evidence>
<reference evidence="1" key="1">
    <citation type="submission" date="2022-08" db="EMBL/GenBank/DDBJ databases">
        <title>Genome Sequence of Pycnoporus sanguineus.</title>
        <authorList>
            <person name="Buettner E."/>
        </authorList>
    </citation>
    <scope>NUCLEOTIDE SEQUENCE</scope>
    <source>
        <strain evidence="1">CG-C14</strain>
    </source>
</reference>
<gene>
    <name evidence="1" type="ORF">NUW54_g3285</name>
</gene>
<proteinExistence type="predicted"/>
<accession>A0ACC1Q2T6</accession>
<evidence type="ECO:0000313" key="1">
    <source>
        <dbReference type="EMBL" id="KAJ3008105.1"/>
    </source>
</evidence>
<name>A0ACC1Q2T6_9APHY</name>
<keyword evidence="2" id="KW-1185">Reference proteome</keyword>
<protein>
    <submittedName>
        <fullName evidence="1">Uncharacterized protein</fullName>
    </submittedName>
</protein>
<organism evidence="1 2">
    <name type="scientific">Trametes sanguinea</name>
    <dbReference type="NCBI Taxonomy" id="158606"/>
    <lineage>
        <taxon>Eukaryota</taxon>
        <taxon>Fungi</taxon>
        <taxon>Dikarya</taxon>
        <taxon>Basidiomycota</taxon>
        <taxon>Agaricomycotina</taxon>
        <taxon>Agaricomycetes</taxon>
        <taxon>Polyporales</taxon>
        <taxon>Polyporaceae</taxon>
        <taxon>Trametes</taxon>
    </lineage>
</organism>